<gene>
    <name evidence="1" type="ORF">SDC9_68493</name>
</gene>
<comment type="caution">
    <text evidence="1">The sequence shown here is derived from an EMBL/GenBank/DDBJ whole genome shotgun (WGS) entry which is preliminary data.</text>
</comment>
<protein>
    <submittedName>
        <fullName evidence="1">Uncharacterized protein</fullName>
    </submittedName>
</protein>
<sequence length="252" mass="29086">MVINSLNESEIKEIVKKLENKKLTLTSHLYKRFPGKSIGEASEIFANKYSADAREKPALALLAVVLSIHRNYTKIVEPRIDRIRQTAFCTFVDLKEKTKNIETFTNFCEMRAPEKYNIIISILAAIDKLKEHNAEDDDFEVLHEWAEEADFRNHEKDIIGSINGVGLATFQHLRMNFGADTVKPDQRVKEVLKREFRFNLSNDIENIVAVKRIAEVMCKSALYIDQVFVNYGSGYYFKENNDNINNDDSLKE</sequence>
<accession>A0A644Y655</accession>
<name>A0A644Y655_9ZZZZ</name>
<dbReference type="AlphaFoldDB" id="A0A644Y655"/>
<proteinExistence type="predicted"/>
<reference evidence="1" key="1">
    <citation type="submission" date="2019-08" db="EMBL/GenBank/DDBJ databases">
        <authorList>
            <person name="Kucharzyk K."/>
            <person name="Murdoch R.W."/>
            <person name="Higgins S."/>
            <person name="Loffler F."/>
        </authorList>
    </citation>
    <scope>NUCLEOTIDE SEQUENCE</scope>
</reference>
<evidence type="ECO:0000313" key="1">
    <source>
        <dbReference type="EMBL" id="MPM22043.1"/>
    </source>
</evidence>
<dbReference type="EMBL" id="VSSQ01003723">
    <property type="protein sequence ID" value="MPM22043.1"/>
    <property type="molecule type" value="Genomic_DNA"/>
</dbReference>
<organism evidence="1">
    <name type="scientific">bioreactor metagenome</name>
    <dbReference type="NCBI Taxonomy" id="1076179"/>
    <lineage>
        <taxon>unclassified sequences</taxon>
        <taxon>metagenomes</taxon>
        <taxon>ecological metagenomes</taxon>
    </lineage>
</organism>